<sequence length="176" mass="20313">MDQYHFMSSVRIQNDCVTAAVTSYFENTGCKKTLLLQRHTTLISYESNVIKKKAEKRHIPVEEKKSFLRTTTLFLILRGKVRYETESNESGFSSLGVMKQVFQRTSSLRMDSNQSSEIMAPNRTGRLKNDKETCLKNKKEEAGERGRRKEGSESFGKPEKVFTPRNFLFDSPKKLN</sequence>
<accession>A0ABR1AJQ4</accession>
<dbReference type="EMBL" id="JAWJWF010000048">
    <property type="protein sequence ID" value="KAK6620067.1"/>
    <property type="molecule type" value="Genomic_DNA"/>
</dbReference>
<evidence type="ECO:0000256" key="1">
    <source>
        <dbReference type="SAM" id="MobiDB-lite"/>
    </source>
</evidence>
<proteinExistence type="predicted"/>
<feature type="region of interest" description="Disordered" evidence="1">
    <location>
        <begin position="106"/>
        <end position="176"/>
    </location>
</feature>
<dbReference type="Proteomes" id="UP001359485">
    <property type="component" value="Unassembled WGS sequence"/>
</dbReference>
<protein>
    <submittedName>
        <fullName evidence="2">Uncharacterized protein</fullName>
    </submittedName>
</protein>
<keyword evidence="3" id="KW-1185">Reference proteome</keyword>
<feature type="compositionally biased region" description="Basic and acidic residues" evidence="1">
    <location>
        <begin position="127"/>
        <end position="162"/>
    </location>
</feature>
<name>A0ABR1AJQ4_POLSC</name>
<reference evidence="2 3" key="1">
    <citation type="submission" date="2023-09" db="EMBL/GenBank/DDBJ databases">
        <title>Genomes of two closely related lineages of the louse Polyplax serrata with different host specificities.</title>
        <authorList>
            <person name="Martinu J."/>
            <person name="Tarabai H."/>
            <person name="Stefka J."/>
            <person name="Hypsa V."/>
        </authorList>
    </citation>
    <scope>NUCLEOTIDE SEQUENCE [LARGE SCALE GENOMIC DNA]</scope>
    <source>
        <strain evidence="2">98ZLc_SE</strain>
    </source>
</reference>
<evidence type="ECO:0000313" key="2">
    <source>
        <dbReference type="EMBL" id="KAK6620067.1"/>
    </source>
</evidence>
<gene>
    <name evidence="2" type="ORF">RUM44_006467</name>
</gene>
<evidence type="ECO:0000313" key="3">
    <source>
        <dbReference type="Proteomes" id="UP001359485"/>
    </source>
</evidence>
<feature type="compositionally biased region" description="Polar residues" evidence="1">
    <location>
        <begin position="106"/>
        <end position="117"/>
    </location>
</feature>
<organism evidence="2 3">
    <name type="scientific">Polyplax serrata</name>
    <name type="common">Common mouse louse</name>
    <dbReference type="NCBI Taxonomy" id="468196"/>
    <lineage>
        <taxon>Eukaryota</taxon>
        <taxon>Metazoa</taxon>
        <taxon>Ecdysozoa</taxon>
        <taxon>Arthropoda</taxon>
        <taxon>Hexapoda</taxon>
        <taxon>Insecta</taxon>
        <taxon>Pterygota</taxon>
        <taxon>Neoptera</taxon>
        <taxon>Paraneoptera</taxon>
        <taxon>Psocodea</taxon>
        <taxon>Troctomorpha</taxon>
        <taxon>Phthiraptera</taxon>
        <taxon>Anoplura</taxon>
        <taxon>Polyplacidae</taxon>
        <taxon>Polyplax</taxon>
    </lineage>
</organism>
<comment type="caution">
    <text evidence="2">The sequence shown here is derived from an EMBL/GenBank/DDBJ whole genome shotgun (WGS) entry which is preliminary data.</text>
</comment>